<dbReference type="EMBL" id="JACGWJ010000007">
    <property type="protein sequence ID" value="KAL0408209.1"/>
    <property type="molecule type" value="Genomic_DNA"/>
</dbReference>
<reference evidence="1" key="2">
    <citation type="journal article" date="2024" name="Plant">
        <title>Genomic evolution and insights into agronomic trait innovations of Sesamum species.</title>
        <authorList>
            <person name="Miao H."/>
            <person name="Wang L."/>
            <person name="Qu L."/>
            <person name="Liu H."/>
            <person name="Sun Y."/>
            <person name="Le M."/>
            <person name="Wang Q."/>
            <person name="Wei S."/>
            <person name="Zheng Y."/>
            <person name="Lin W."/>
            <person name="Duan Y."/>
            <person name="Cao H."/>
            <person name="Xiong S."/>
            <person name="Wang X."/>
            <person name="Wei L."/>
            <person name="Li C."/>
            <person name="Ma Q."/>
            <person name="Ju M."/>
            <person name="Zhao R."/>
            <person name="Li G."/>
            <person name="Mu C."/>
            <person name="Tian Q."/>
            <person name="Mei H."/>
            <person name="Zhang T."/>
            <person name="Gao T."/>
            <person name="Zhang H."/>
        </authorList>
    </citation>
    <scope>NUCLEOTIDE SEQUENCE</scope>
    <source>
        <strain evidence="1">G02</strain>
    </source>
</reference>
<organism evidence="1">
    <name type="scientific">Sesamum radiatum</name>
    <name type="common">Black benniseed</name>
    <dbReference type="NCBI Taxonomy" id="300843"/>
    <lineage>
        <taxon>Eukaryota</taxon>
        <taxon>Viridiplantae</taxon>
        <taxon>Streptophyta</taxon>
        <taxon>Embryophyta</taxon>
        <taxon>Tracheophyta</taxon>
        <taxon>Spermatophyta</taxon>
        <taxon>Magnoliopsida</taxon>
        <taxon>eudicotyledons</taxon>
        <taxon>Gunneridae</taxon>
        <taxon>Pentapetalae</taxon>
        <taxon>asterids</taxon>
        <taxon>lamiids</taxon>
        <taxon>Lamiales</taxon>
        <taxon>Pedaliaceae</taxon>
        <taxon>Sesamum</taxon>
    </lineage>
</organism>
<accession>A0AAW2TUK4</accession>
<protein>
    <submittedName>
        <fullName evidence="1">Uncharacterized protein</fullName>
    </submittedName>
</protein>
<gene>
    <name evidence="1" type="ORF">Sradi_1755300</name>
</gene>
<evidence type="ECO:0000313" key="1">
    <source>
        <dbReference type="EMBL" id="KAL0408209.1"/>
    </source>
</evidence>
<proteinExistence type="predicted"/>
<dbReference type="AlphaFoldDB" id="A0AAW2TUK4"/>
<name>A0AAW2TUK4_SESRA</name>
<reference evidence="1" key="1">
    <citation type="submission" date="2020-06" db="EMBL/GenBank/DDBJ databases">
        <authorList>
            <person name="Li T."/>
            <person name="Hu X."/>
            <person name="Zhang T."/>
            <person name="Song X."/>
            <person name="Zhang H."/>
            <person name="Dai N."/>
            <person name="Sheng W."/>
            <person name="Hou X."/>
            <person name="Wei L."/>
        </authorList>
    </citation>
    <scope>NUCLEOTIDE SEQUENCE</scope>
    <source>
        <strain evidence="1">G02</strain>
        <tissue evidence="1">Leaf</tissue>
    </source>
</reference>
<comment type="caution">
    <text evidence="1">The sequence shown here is derived from an EMBL/GenBank/DDBJ whole genome shotgun (WGS) entry which is preliminary data.</text>
</comment>
<sequence length="73" mass="8102">MYISWEHDGGLQGLALGSSKECLEYPEGKKSGRTAYGQDGLRWAPERPRGLVRHARLPHGLWVIRGNTSRANG</sequence>